<reference evidence="1 2" key="1">
    <citation type="journal article" date="2021" name="BMC Genomics">
        <title>Datura genome reveals duplications of psychoactive alkaloid biosynthetic genes and high mutation rate following tissue culture.</title>
        <authorList>
            <person name="Rajewski A."/>
            <person name="Carter-House D."/>
            <person name="Stajich J."/>
            <person name="Litt A."/>
        </authorList>
    </citation>
    <scope>NUCLEOTIDE SEQUENCE [LARGE SCALE GENOMIC DNA]</scope>
    <source>
        <strain evidence="1">AR-01</strain>
    </source>
</reference>
<evidence type="ECO:0000313" key="1">
    <source>
        <dbReference type="EMBL" id="MCD7462983.1"/>
    </source>
</evidence>
<dbReference type="Proteomes" id="UP000823775">
    <property type="component" value="Unassembled WGS sequence"/>
</dbReference>
<accession>A0ABS8SVP3</accession>
<name>A0ABS8SVP3_DATST</name>
<evidence type="ECO:0000313" key="2">
    <source>
        <dbReference type="Proteomes" id="UP000823775"/>
    </source>
</evidence>
<sequence length="78" mass="8984">MESGVECLINEAIHTYIRIDLIKAREMIKNQDRSIASHQNAFQDVDDEMELLKVLNDMATNDLSSTENQIILEKNLHI</sequence>
<proteinExistence type="predicted"/>
<dbReference type="EMBL" id="JACEIK010000851">
    <property type="protein sequence ID" value="MCD7462983.1"/>
    <property type="molecule type" value="Genomic_DNA"/>
</dbReference>
<comment type="caution">
    <text evidence="1">The sequence shown here is derived from an EMBL/GenBank/DDBJ whole genome shotgun (WGS) entry which is preliminary data.</text>
</comment>
<organism evidence="1 2">
    <name type="scientific">Datura stramonium</name>
    <name type="common">Jimsonweed</name>
    <name type="synonym">Common thornapple</name>
    <dbReference type="NCBI Taxonomy" id="4076"/>
    <lineage>
        <taxon>Eukaryota</taxon>
        <taxon>Viridiplantae</taxon>
        <taxon>Streptophyta</taxon>
        <taxon>Embryophyta</taxon>
        <taxon>Tracheophyta</taxon>
        <taxon>Spermatophyta</taxon>
        <taxon>Magnoliopsida</taxon>
        <taxon>eudicotyledons</taxon>
        <taxon>Gunneridae</taxon>
        <taxon>Pentapetalae</taxon>
        <taxon>asterids</taxon>
        <taxon>lamiids</taxon>
        <taxon>Solanales</taxon>
        <taxon>Solanaceae</taxon>
        <taxon>Solanoideae</taxon>
        <taxon>Datureae</taxon>
        <taxon>Datura</taxon>
    </lineage>
</organism>
<protein>
    <submittedName>
        <fullName evidence="1">Uncharacterized protein</fullName>
    </submittedName>
</protein>
<gene>
    <name evidence="1" type="ORF">HAX54_049742</name>
</gene>
<keyword evidence="2" id="KW-1185">Reference proteome</keyword>